<dbReference type="Proteomes" id="UP000295367">
    <property type="component" value="Unassembled WGS sequence"/>
</dbReference>
<proteinExistence type="predicted"/>
<dbReference type="SUPFAM" id="SSF50630">
    <property type="entry name" value="Acid proteases"/>
    <property type="match status" value="1"/>
</dbReference>
<dbReference type="NCBIfam" id="TIGR02281">
    <property type="entry name" value="clan_AA_DTGA"/>
    <property type="match status" value="1"/>
</dbReference>
<accession>A0A4R3XX88</accession>
<sequence>MLKNIHHHSILSLLILLSVMPVAHATDVSVTGLFSGKALVSINGGSPRMLTAGGKIQDGVKLISADSNSANLEIDGKRQTLLMGQGISSHASESEKPSVTIVADIQGHFMTSGSVNGASTRFLVDTGASTVSMGTDEARRLGINYLKGERAFTSTANGIAPVYKVMLNTVKIGNISLNQVEGTIIEGQGLPITLLGMSFLKRLDMKRAGTTMTLTKQY</sequence>
<keyword evidence="2" id="KW-0378">Hydrolase</keyword>
<dbReference type="InterPro" id="IPR021109">
    <property type="entry name" value="Peptidase_aspartic_dom_sf"/>
</dbReference>
<dbReference type="EMBL" id="SMCO01000022">
    <property type="protein sequence ID" value="TCV82354.1"/>
    <property type="molecule type" value="Genomic_DNA"/>
</dbReference>
<dbReference type="GO" id="GO:0008233">
    <property type="term" value="F:peptidase activity"/>
    <property type="evidence" value="ECO:0007669"/>
    <property type="project" value="UniProtKB-KW"/>
</dbReference>
<gene>
    <name evidence="2" type="ORF">EDC63_12246</name>
</gene>
<evidence type="ECO:0000313" key="3">
    <source>
        <dbReference type="Proteomes" id="UP000295367"/>
    </source>
</evidence>
<feature type="chain" id="PRO_5020741647" evidence="1">
    <location>
        <begin position="26"/>
        <end position="218"/>
    </location>
</feature>
<dbReference type="InterPro" id="IPR011969">
    <property type="entry name" value="Clan_AA_Asp_peptidase_C"/>
</dbReference>
<keyword evidence="3" id="KW-1185">Reference proteome</keyword>
<dbReference type="Gene3D" id="2.40.70.10">
    <property type="entry name" value="Acid Proteases"/>
    <property type="match status" value="1"/>
</dbReference>
<comment type="caution">
    <text evidence="2">The sequence shown here is derived from an EMBL/GenBank/DDBJ whole genome shotgun (WGS) entry which is preliminary data.</text>
</comment>
<protein>
    <submittedName>
        <fullName evidence="2">Aspartyl protease family protein</fullName>
    </submittedName>
</protein>
<dbReference type="GO" id="GO:0006508">
    <property type="term" value="P:proteolysis"/>
    <property type="evidence" value="ECO:0007669"/>
    <property type="project" value="UniProtKB-KW"/>
</dbReference>
<keyword evidence="1" id="KW-0732">Signal</keyword>
<evidence type="ECO:0000313" key="2">
    <source>
        <dbReference type="EMBL" id="TCV82354.1"/>
    </source>
</evidence>
<reference evidence="2 3" key="1">
    <citation type="submission" date="2019-03" db="EMBL/GenBank/DDBJ databases">
        <title>Genomic Encyclopedia of Type Strains, Phase IV (KMG-IV): sequencing the most valuable type-strain genomes for metagenomic binning, comparative biology and taxonomic classification.</title>
        <authorList>
            <person name="Goeker M."/>
        </authorList>
    </citation>
    <scope>NUCLEOTIDE SEQUENCE [LARGE SCALE GENOMIC DNA]</scope>
    <source>
        <strain evidence="2 3">DSM 100309</strain>
    </source>
</reference>
<keyword evidence="2" id="KW-0645">Protease</keyword>
<dbReference type="Pfam" id="PF13975">
    <property type="entry name" value="gag-asp_proteas"/>
    <property type="match status" value="1"/>
</dbReference>
<dbReference type="InterPro" id="IPR034122">
    <property type="entry name" value="Retropepsin-like_bacterial"/>
</dbReference>
<dbReference type="AlphaFoldDB" id="A0A4R3XX88"/>
<name>A0A4R3XX88_9PROT</name>
<evidence type="ECO:0000256" key="1">
    <source>
        <dbReference type="SAM" id="SignalP"/>
    </source>
</evidence>
<dbReference type="RefSeq" id="WP_124948243.1">
    <property type="nucleotide sequence ID" value="NZ_BHVT01000077.1"/>
</dbReference>
<dbReference type="CDD" id="cd05483">
    <property type="entry name" value="retropepsin_like_bacteria"/>
    <property type="match status" value="1"/>
</dbReference>
<feature type="signal peptide" evidence="1">
    <location>
        <begin position="1"/>
        <end position="25"/>
    </location>
</feature>
<dbReference type="OrthoDB" id="185963at2"/>
<organism evidence="2 3">
    <name type="scientific">Sulfurirhabdus autotrophica</name>
    <dbReference type="NCBI Taxonomy" id="1706046"/>
    <lineage>
        <taxon>Bacteria</taxon>
        <taxon>Pseudomonadati</taxon>
        <taxon>Pseudomonadota</taxon>
        <taxon>Betaproteobacteria</taxon>
        <taxon>Nitrosomonadales</taxon>
        <taxon>Sulfuricellaceae</taxon>
        <taxon>Sulfurirhabdus</taxon>
    </lineage>
</organism>